<dbReference type="EMBL" id="JQAX01000005">
    <property type="protein sequence ID" value="KRN30794.1"/>
    <property type="molecule type" value="Genomic_DNA"/>
</dbReference>
<comment type="caution">
    <text evidence="1">The sequence shown here is derived from an EMBL/GenBank/DDBJ whole genome shotgun (WGS) entry which is preliminary data.</text>
</comment>
<dbReference type="Pfam" id="PF11148">
    <property type="entry name" value="DUF2922"/>
    <property type="match status" value="1"/>
</dbReference>
<gene>
    <name evidence="1" type="ORF">IV68_GL001221</name>
</gene>
<keyword evidence="2" id="KW-1185">Reference proteome</keyword>
<reference evidence="1 2" key="1">
    <citation type="journal article" date="2015" name="Genome Announc.">
        <title>Expanding the biotechnology potential of lactobacilli through comparative genomics of 213 strains and associated genera.</title>
        <authorList>
            <person name="Sun Z."/>
            <person name="Harris H.M."/>
            <person name="McCann A."/>
            <person name="Guo C."/>
            <person name="Argimon S."/>
            <person name="Zhang W."/>
            <person name="Yang X."/>
            <person name="Jeffery I.B."/>
            <person name="Cooney J.C."/>
            <person name="Kagawa T.F."/>
            <person name="Liu W."/>
            <person name="Song Y."/>
            <person name="Salvetti E."/>
            <person name="Wrobel A."/>
            <person name="Rasinkangas P."/>
            <person name="Parkhill J."/>
            <person name="Rea M.C."/>
            <person name="O'Sullivan O."/>
            <person name="Ritari J."/>
            <person name="Douillard F.P."/>
            <person name="Paul Ross R."/>
            <person name="Yang R."/>
            <person name="Briner A.E."/>
            <person name="Felis G.E."/>
            <person name="de Vos W.M."/>
            <person name="Barrangou R."/>
            <person name="Klaenhammer T.R."/>
            <person name="Caufield P.W."/>
            <person name="Cui Y."/>
            <person name="Zhang H."/>
            <person name="O'Toole P.W."/>
        </authorList>
    </citation>
    <scope>NUCLEOTIDE SEQUENCE [LARGE SCALE GENOMIC DNA]</scope>
    <source>
        <strain evidence="1 2">DSM 20190</strain>
    </source>
</reference>
<evidence type="ECO:0000313" key="1">
    <source>
        <dbReference type="EMBL" id="KRN30794.1"/>
    </source>
</evidence>
<proteinExistence type="predicted"/>
<name>A0A0R2G021_9LACO</name>
<dbReference type="InterPro" id="IPR021321">
    <property type="entry name" value="DUF2922"/>
</dbReference>
<organism evidence="1 2">
    <name type="scientific">Weissella halotolerans DSM 20190</name>
    <dbReference type="NCBI Taxonomy" id="1123500"/>
    <lineage>
        <taxon>Bacteria</taxon>
        <taxon>Bacillati</taxon>
        <taxon>Bacillota</taxon>
        <taxon>Bacilli</taxon>
        <taxon>Lactobacillales</taxon>
        <taxon>Lactobacillaceae</taxon>
        <taxon>Weissella</taxon>
    </lineage>
</organism>
<dbReference type="PATRIC" id="fig|1123500.6.peg.1220"/>
<dbReference type="AlphaFoldDB" id="A0A0R2G021"/>
<dbReference type="RefSeq" id="WP_022792040.1">
    <property type="nucleotide sequence ID" value="NZ_ATUU01000005.1"/>
</dbReference>
<dbReference type="Proteomes" id="UP000051296">
    <property type="component" value="Unassembled WGS sequence"/>
</dbReference>
<sequence length="82" mass="9639">MKTLQLSFLCHEGKQGLKRKEFKLERVNENLTAEEVKRVALQLSQYDWIVDGHREPRWKKVRSVMAAYIKTETIPLVEVNLA</sequence>
<dbReference type="InParanoid" id="A0A0R2G021"/>
<dbReference type="STRING" id="1123500.GCA_000420365_01332"/>
<protein>
    <submittedName>
        <fullName evidence="1">Uncharacterized protein</fullName>
    </submittedName>
</protein>
<accession>A0A0R2G021</accession>
<evidence type="ECO:0000313" key="2">
    <source>
        <dbReference type="Proteomes" id="UP000051296"/>
    </source>
</evidence>